<dbReference type="InParanoid" id="Q0UXA9"/>
<dbReference type="Proteomes" id="UP000001055">
    <property type="component" value="Unassembled WGS sequence"/>
</dbReference>
<dbReference type="KEGG" id="pno:SNOG_03605"/>
<sequence length="52" mass="5660">MSQQDVCSCVEKCIGFGFPISSMMRNSGFPVAGSMGNLKTWADTFKPTCTYV</sequence>
<dbReference type="AlphaFoldDB" id="Q0UXA9"/>
<dbReference type="EMBL" id="CH445329">
    <property type="protein sequence ID" value="EAT88810.1"/>
    <property type="molecule type" value="Genomic_DNA"/>
</dbReference>
<protein>
    <submittedName>
        <fullName evidence="1">Uncharacterized protein</fullName>
    </submittedName>
</protein>
<gene>
    <name evidence="1" type="ORF">SNOG_03605</name>
</gene>
<organism evidence="1 2">
    <name type="scientific">Phaeosphaeria nodorum (strain SN15 / ATCC MYA-4574 / FGSC 10173)</name>
    <name type="common">Glume blotch fungus</name>
    <name type="synonym">Parastagonospora nodorum</name>
    <dbReference type="NCBI Taxonomy" id="321614"/>
    <lineage>
        <taxon>Eukaryota</taxon>
        <taxon>Fungi</taxon>
        <taxon>Dikarya</taxon>
        <taxon>Ascomycota</taxon>
        <taxon>Pezizomycotina</taxon>
        <taxon>Dothideomycetes</taxon>
        <taxon>Pleosporomycetidae</taxon>
        <taxon>Pleosporales</taxon>
        <taxon>Pleosporineae</taxon>
        <taxon>Phaeosphaeriaceae</taxon>
        <taxon>Parastagonospora</taxon>
    </lineage>
</organism>
<evidence type="ECO:0000313" key="1">
    <source>
        <dbReference type="EMBL" id="EAT88810.1"/>
    </source>
</evidence>
<dbReference type="GeneID" id="5971025"/>
<accession>Q0UXA9</accession>
<proteinExistence type="predicted"/>
<reference evidence="2" key="1">
    <citation type="journal article" date="2007" name="Plant Cell">
        <title>Dothideomycete-plant interactions illuminated by genome sequencing and EST analysis of the wheat pathogen Stagonospora nodorum.</title>
        <authorList>
            <person name="Hane J.K."/>
            <person name="Lowe R.G."/>
            <person name="Solomon P.S."/>
            <person name="Tan K.C."/>
            <person name="Schoch C.L."/>
            <person name="Spatafora J.W."/>
            <person name="Crous P.W."/>
            <person name="Kodira C."/>
            <person name="Birren B.W."/>
            <person name="Galagan J.E."/>
            <person name="Torriani S.F."/>
            <person name="McDonald B.A."/>
            <person name="Oliver R.P."/>
        </authorList>
    </citation>
    <scope>NUCLEOTIDE SEQUENCE [LARGE SCALE GENOMIC DNA]</scope>
    <source>
        <strain evidence="2">SN15 / ATCC MYA-4574 / FGSC 10173</strain>
    </source>
</reference>
<name>Q0UXA9_PHANO</name>
<evidence type="ECO:0000313" key="2">
    <source>
        <dbReference type="Proteomes" id="UP000001055"/>
    </source>
</evidence>
<dbReference type="RefSeq" id="XP_001794162.1">
    <property type="nucleotide sequence ID" value="XM_001794110.1"/>
</dbReference>